<dbReference type="Proteomes" id="UP000318307">
    <property type="component" value="Unassembled WGS sequence"/>
</dbReference>
<dbReference type="RefSeq" id="WP_144685391.1">
    <property type="nucleotide sequence ID" value="NZ_VLLC01000017.1"/>
</dbReference>
<proteinExistence type="predicted"/>
<evidence type="ECO:0000313" key="2">
    <source>
        <dbReference type="Proteomes" id="UP000318307"/>
    </source>
</evidence>
<comment type="caution">
    <text evidence="1">The sequence shown here is derived from an EMBL/GenBank/DDBJ whole genome shotgun (WGS) entry which is preliminary data.</text>
</comment>
<organism evidence="1 2">
    <name type="scientific">Desulfobotulus alkaliphilus</name>
    <dbReference type="NCBI Taxonomy" id="622671"/>
    <lineage>
        <taxon>Bacteria</taxon>
        <taxon>Pseudomonadati</taxon>
        <taxon>Thermodesulfobacteriota</taxon>
        <taxon>Desulfobacteria</taxon>
        <taxon>Desulfobacterales</taxon>
        <taxon>Desulfobacteraceae</taxon>
        <taxon>Desulfobotulus</taxon>
    </lineage>
</organism>
<reference evidence="1 2" key="1">
    <citation type="submission" date="2019-07" db="EMBL/GenBank/DDBJ databases">
        <title>Genome sequencing of 100 strains of the haloalkaliphilic chemolithoautotrophic sulfur-oxidizing bacterium Thioalkalivibrio.</title>
        <authorList>
            <person name="Muyzer G."/>
        </authorList>
    </citation>
    <scope>NUCLEOTIDE SEQUENCE [LARGE SCALE GENOMIC DNA]</scope>
    <source>
        <strain evidence="1 2">ASO4-4</strain>
    </source>
</reference>
<protein>
    <submittedName>
        <fullName evidence="1">Uncharacterized protein</fullName>
    </submittedName>
</protein>
<sequence length="73" mass="7871">MKACDENIEKTILLADQMLALADEGDEAREDVSCGVMYGILRDAGYRLKQLAEKERAAHMAKAGLSVLKSGTG</sequence>
<accession>A0A562RQA5</accession>
<gene>
    <name evidence="1" type="ORF">LZ24_02274</name>
</gene>
<name>A0A562RQA5_9BACT</name>
<dbReference type="OrthoDB" id="5421046at2"/>
<dbReference type="AlphaFoldDB" id="A0A562RQA5"/>
<dbReference type="EMBL" id="VLLC01000017">
    <property type="protein sequence ID" value="TWI70704.1"/>
    <property type="molecule type" value="Genomic_DNA"/>
</dbReference>
<keyword evidence="2" id="KW-1185">Reference proteome</keyword>
<evidence type="ECO:0000313" key="1">
    <source>
        <dbReference type="EMBL" id="TWI70704.1"/>
    </source>
</evidence>